<dbReference type="InterPro" id="IPR050232">
    <property type="entry name" value="FBL13/AtMIF1-like"/>
</dbReference>
<dbReference type="PANTHER" id="PTHR31900">
    <property type="entry name" value="F-BOX/RNI SUPERFAMILY PROTEIN-RELATED"/>
    <property type="match status" value="1"/>
</dbReference>
<keyword evidence="3" id="KW-1185">Reference proteome</keyword>
<sequence length="188" mass="21563">MTLISTLLAACPVLQDLSLTVSTSNFYGLGESAGKVNVIVLVPTLKTLYIQWPADDYYAKRVLDFSRPLFNVQSLKLCMEAAEIFCNPYKDGIPMFHNLSSLMFYGELWPSHWCAWNVVQLMLCQAPKLQILAFELTLGSQSDYYNFKYYCHLKEEFYVPECLSSHLTTCYYKGFSGHGLRWNLLDMS</sequence>
<protein>
    <submittedName>
        <fullName evidence="2">Uncharacterized protein</fullName>
    </submittedName>
</protein>
<comment type="caution">
    <text evidence="2">The sequence shown here is derived from an EMBL/GenBank/DDBJ whole genome shotgun (WGS) entry which is preliminary data.</text>
</comment>
<accession>A0AAW2DUY5</accession>
<gene>
    <name evidence="2" type="ORF">SO802_001038</name>
</gene>
<name>A0AAW2DUY5_9ROSI</name>
<dbReference type="PANTHER" id="PTHR31900:SF34">
    <property type="entry name" value="EMB|CAB62440.1-RELATED"/>
    <property type="match status" value="1"/>
</dbReference>
<dbReference type="EMBL" id="JAZDWU010000001">
    <property type="protein sequence ID" value="KAL0013969.1"/>
    <property type="molecule type" value="Genomic_DNA"/>
</dbReference>
<reference evidence="2 3" key="1">
    <citation type="submission" date="2024-01" db="EMBL/GenBank/DDBJ databases">
        <title>A telomere-to-telomere, gap-free genome of sweet tea (Lithocarpus litseifolius).</title>
        <authorList>
            <person name="Zhou J."/>
        </authorList>
    </citation>
    <scope>NUCLEOTIDE SEQUENCE [LARGE SCALE GENOMIC DNA]</scope>
    <source>
        <strain evidence="2">Zhou-2022a</strain>
        <tissue evidence="2">Leaf</tissue>
    </source>
</reference>
<proteinExistence type="predicted"/>
<evidence type="ECO:0000313" key="2">
    <source>
        <dbReference type="EMBL" id="KAL0013969.1"/>
    </source>
</evidence>
<feature type="chain" id="PRO_5043732913" evidence="1">
    <location>
        <begin position="17"/>
        <end position="188"/>
    </location>
</feature>
<organism evidence="2 3">
    <name type="scientific">Lithocarpus litseifolius</name>
    <dbReference type="NCBI Taxonomy" id="425828"/>
    <lineage>
        <taxon>Eukaryota</taxon>
        <taxon>Viridiplantae</taxon>
        <taxon>Streptophyta</taxon>
        <taxon>Embryophyta</taxon>
        <taxon>Tracheophyta</taxon>
        <taxon>Spermatophyta</taxon>
        <taxon>Magnoliopsida</taxon>
        <taxon>eudicotyledons</taxon>
        <taxon>Gunneridae</taxon>
        <taxon>Pentapetalae</taxon>
        <taxon>rosids</taxon>
        <taxon>fabids</taxon>
        <taxon>Fagales</taxon>
        <taxon>Fagaceae</taxon>
        <taxon>Lithocarpus</taxon>
    </lineage>
</organism>
<evidence type="ECO:0000313" key="3">
    <source>
        <dbReference type="Proteomes" id="UP001459277"/>
    </source>
</evidence>
<evidence type="ECO:0000256" key="1">
    <source>
        <dbReference type="SAM" id="SignalP"/>
    </source>
</evidence>
<dbReference type="Proteomes" id="UP001459277">
    <property type="component" value="Unassembled WGS sequence"/>
</dbReference>
<keyword evidence="1" id="KW-0732">Signal</keyword>
<feature type="signal peptide" evidence="1">
    <location>
        <begin position="1"/>
        <end position="16"/>
    </location>
</feature>
<dbReference type="AlphaFoldDB" id="A0AAW2DUY5"/>